<dbReference type="GO" id="GO:0005509">
    <property type="term" value="F:calcium ion binding"/>
    <property type="evidence" value="ECO:0007669"/>
    <property type="project" value="InterPro"/>
</dbReference>
<proteinExistence type="predicted"/>
<protein>
    <submittedName>
        <fullName evidence="4">PKD repeat-containing protein</fullName>
    </submittedName>
</protein>
<dbReference type="InterPro" id="IPR011042">
    <property type="entry name" value="6-blade_b-propeller_TolB-like"/>
</dbReference>
<dbReference type="Pfam" id="PF18911">
    <property type="entry name" value="PKD_4"/>
    <property type="match status" value="7"/>
</dbReference>
<dbReference type="GO" id="GO:0016020">
    <property type="term" value="C:membrane"/>
    <property type="evidence" value="ECO:0007669"/>
    <property type="project" value="InterPro"/>
</dbReference>
<dbReference type="CDD" id="cd00161">
    <property type="entry name" value="beta-trefoil_Ricin-like"/>
    <property type="match status" value="3"/>
</dbReference>
<evidence type="ECO:0000259" key="2">
    <source>
        <dbReference type="PROSITE" id="PS50093"/>
    </source>
</evidence>
<dbReference type="PROSITE" id="PS50268">
    <property type="entry name" value="CADHERIN_2"/>
    <property type="match status" value="1"/>
</dbReference>
<dbReference type="SMART" id="SM00458">
    <property type="entry name" value="RICIN"/>
    <property type="match status" value="2"/>
</dbReference>
<dbReference type="CDD" id="cd00146">
    <property type="entry name" value="PKD"/>
    <property type="match status" value="7"/>
</dbReference>
<dbReference type="GO" id="GO:0007156">
    <property type="term" value="P:homophilic cell adhesion via plasma membrane adhesion molecules"/>
    <property type="evidence" value="ECO:0007669"/>
    <property type="project" value="InterPro"/>
</dbReference>
<keyword evidence="1" id="KW-0472">Membrane</keyword>
<dbReference type="InterPro" id="IPR000601">
    <property type="entry name" value="PKD_dom"/>
</dbReference>
<dbReference type="PROSITE" id="PS50231">
    <property type="entry name" value="RICIN_B_LECTIN"/>
    <property type="match status" value="1"/>
</dbReference>
<accession>A0A1H7WLW2</accession>
<keyword evidence="1" id="KW-0812">Transmembrane</keyword>
<dbReference type="Pfam" id="PF07995">
    <property type="entry name" value="GSDH"/>
    <property type="match status" value="2"/>
</dbReference>
<dbReference type="SUPFAM" id="SSF50370">
    <property type="entry name" value="Ricin B-like lectins"/>
    <property type="match status" value="3"/>
</dbReference>
<dbReference type="SUPFAM" id="SSF49299">
    <property type="entry name" value="PKD domain"/>
    <property type="match status" value="7"/>
</dbReference>
<dbReference type="PANTHER" id="PTHR46182:SF2">
    <property type="entry name" value="FI19480P1"/>
    <property type="match status" value="1"/>
</dbReference>
<evidence type="ECO:0000259" key="3">
    <source>
        <dbReference type="PROSITE" id="PS50268"/>
    </source>
</evidence>
<feature type="domain" description="PKD" evidence="2">
    <location>
        <begin position="1590"/>
        <end position="1677"/>
    </location>
</feature>
<dbReference type="PROSITE" id="PS50093">
    <property type="entry name" value="PKD"/>
    <property type="match status" value="7"/>
</dbReference>
<reference evidence="5" key="1">
    <citation type="submission" date="2016-10" db="EMBL/GenBank/DDBJ databases">
        <authorList>
            <person name="Varghese N."/>
            <person name="Submissions S."/>
        </authorList>
    </citation>
    <scope>NUCLEOTIDE SEQUENCE [LARGE SCALE GENOMIC DNA]</scope>
    <source>
        <strain evidence="5">DSM 16471</strain>
    </source>
</reference>
<evidence type="ECO:0000256" key="1">
    <source>
        <dbReference type="SAM" id="Phobius"/>
    </source>
</evidence>
<dbReference type="InterPro" id="IPR011041">
    <property type="entry name" value="Quinoprot_gluc/sorb_DH_b-prop"/>
</dbReference>
<dbReference type="Pfam" id="PF14200">
    <property type="entry name" value="RicinB_lectin_2"/>
    <property type="match status" value="2"/>
</dbReference>
<name>A0A1H7WLW2_9FLAO</name>
<keyword evidence="5" id="KW-1185">Reference proteome</keyword>
<feature type="domain" description="Cadherin" evidence="3">
    <location>
        <begin position="1808"/>
        <end position="1941"/>
    </location>
</feature>
<dbReference type="RefSeq" id="WP_091627174.1">
    <property type="nucleotide sequence ID" value="NZ_FNZN01000012.1"/>
</dbReference>
<feature type="transmembrane region" description="Helical" evidence="1">
    <location>
        <begin position="16"/>
        <end position="36"/>
    </location>
</feature>
<gene>
    <name evidence="4" type="ORF">SAMN04488008_1128</name>
</gene>
<feature type="domain" description="PKD" evidence="2">
    <location>
        <begin position="2028"/>
        <end position="2115"/>
    </location>
</feature>
<dbReference type="Proteomes" id="UP000198990">
    <property type="component" value="Unassembled WGS sequence"/>
</dbReference>
<dbReference type="SUPFAM" id="SSF50952">
    <property type="entry name" value="Soluble quinoprotein glucose dehydrogenase"/>
    <property type="match status" value="1"/>
</dbReference>
<sequence>MKKNYPLNLNTIKKPALVVAISAFVLMAMSFGPMFLGPGLTVPKPFAPFVDTAFSDLGTATPTYEIAFPNLTFDSPIIFTPVPNQTKIVVGQLDGNVYWIEDDNNTANSPLIVNLSDEVGDRNEGEVWDGGFLGLSIHPDFGTAGKNYFFIYYTTSGPNSNLGNPAGFFCGVETFAGNYLKLERFEVDPTTMTMVDGTRVTMINRELYNTTHRGGGMVFGDDGFLYLSTGDQATYLNAQNISENLDGGVLRIDVDMIGGAVSHAPRRFLQDPGVGNTHPNTEGLEMSGDFYYIPENNPFNDASGAVFEEYVSIGNRSPHRMTKDKDTGILYIGEVGENTHEEVNVLDPTILDKKNYGWPFYEANAPFSPPTKAGTPCNPIFYPGTTHSPPLTQFTRAEATSITGGYVYRGSNLPGLVGKYICADYGQTDAIYEIDINTGSKQSLGTFLPLDIISFGQDDRGELYLLRLGNNSNIYRLKASIDLEDAPGLLSQTGAFTDLTNLTVADGFVPYEMIESFWSDGALKKRWIGIPNNGTHDTPAEQIEFSENGNWIFPVGSIIIKHFDYSIDDNDPTITRKIETRFSIKGSDGNFYFLTYKWLSDESDAVLVDMEVGETISIDIDKVGGGQRQEDWMYPSNSQCISCHNPDLGGTLGLRTRNLNSEYDYSSHDPSGILANQLVTLGEEGLGILNINISDTDTPGYLTHVAIDDPNGTLDQKARSYLDNNCAYCHQPDTGNRANFDLRLLNTLAQTGLLTAGYNQAVPDLPSNQRILIPGDAANSQVYHRAQSLVPGIKMPPLSKNVVDTEGVALIQAWIDAMEPIAPTPNLDTYRLVNYATKATMQVADASNVQGTNVLQGGYEGLNYQHWALENATELNYFKFKAISSNRYLDVTGFGDGKGVNVWQWLDNTTVSQQWQIVDAGNNTFHIIARVNGNFLGIEPNGNVVVGTDDGSDIYRWEFLPTSAPFTIGIDIQSNLVVTSEEGTTDDFDVALKSAPVDDVVLLVYGADATDEVTLSVTELTFTAANWDIPQTVTATGVDDVDVDGVQYYNIEIAVDGSRSDAAFAGFIETLAGYNEDNDGGAGAPPAPGTYRLINVDSGLSAEVVDAGTVNGVNMEQGLYQGDAHQQFELVYRDNGLYALIAQHSGKAMDVEQGNANRGTNVWQFTANETVSQLWTIQDAGNNTYHIISELGGHYLTIDANGNILVDVDNGADAYRWRFEDITTLGNTGINVSQDILFTNEDGDTDTFTVSLKEAPTAPVTVGIQVVVGVAEASVSVAQLIFDDTNWNVLQTVTVTGLDDVTPDLDGAQDFVVEAVVIAPFNDPKYSSGIGDTVAGINYDNDGGDNGGPVAGIYQIRNVGNQLNMMPDDGTLEWQVNMGTGIYDASEYQHFELIAEGNGLYSIRFTQQDGTGRDLYLDNQGGSNAPGTNIWSYIESIGSGRIAQLFQIVNAGDGSYFIINALLPPAPNTTNHLTVEPNGNLIANTNVDNNDFFKWEFLPTGFAPEAIATASTNAGNAPLAIQFTGSASTDDKNNIVTYLWDFGNGDTSTDADPNYSFTQGGTFNVTLTVTDGDGYEDISDPIEIVVNGAPEAVASADIINGIAALEVAFTGDQSTDAEGLIAYAWNFGDSANSTEANPVHIFASEGTYNVVLTVTDEGGLEDTDTITIVVTPNMAPVAVASSDVTDGDAPLEVNFIGDQSTDDDVVVSYSWNFGDGTSSVIANPAHTFNVDGTYEVVLTVTDVGGLEDTETLTITANRANGAPVAIATADVEQGGAPLEVSFIGDQSTDDVGIVTYAWNFNDGTISSEANPVHTFVNVGTYDVVLTVTDSDGLLDNETVTITVTTANEAPVAIAQADITQGEAPLVVSFSGNQSTDDVGIVSYNWDFGDGISVTDADAVHTFTTVGIFEVILTVTDEGGLQDTDAISITVTDGSTNMSPVAVVSANATEGLAPLEVTFTGDQSTDDVGITAYNWDFGDGTTSSETNPVHTFSIVGSYDVMLTVTDDGGLQNTDVITITVTDNLDNMAPVAVANADVIVGAAPLEVIFTGDKSTDDLGITTYTWDFGDGTTSSEVNPQHVFDVIGVFDVLLTVTDEQGLESTANITITVTEEQPSFEFILAPNPSIEYVEVIMKDNFNMDEILGVMMHDSAGRLIRQYIVDDVLQDGRLRIPTGAYRNEVYVITLMFNNNEPVSKRLIIN</sequence>
<dbReference type="InterPro" id="IPR012938">
    <property type="entry name" value="Glc/Sorbosone_DH"/>
</dbReference>
<dbReference type="GO" id="GO:0031410">
    <property type="term" value="C:cytoplasmic vesicle"/>
    <property type="evidence" value="ECO:0007669"/>
    <property type="project" value="TreeGrafter"/>
</dbReference>
<dbReference type="Gene3D" id="2.60.40.10">
    <property type="entry name" value="Immunoglobulins"/>
    <property type="match status" value="7"/>
</dbReference>
<dbReference type="InterPro" id="IPR022409">
    <property type="entry name" value="PKD/Chitinase_dom"/>
</dbReference>
<dbReference type="OrthoDB" id="7794186at2"/>
<feature type="domain" description="PKD" evidence="2">
    <location>
        <begin position="1939"/>
        <end position="2020"/>
    </location>
</feature>
<dbReference type="InterPro" id="IPR000772">
    <property type="entry name" value="Ricin_B_lectin"/>
</dbReference>
<feature type="domain" description="PKD" evidence="2">
    <location>
        <begin position="1763"/>
        <end position="1844"/>
    </location>
</feature>
<feature type="domain" description="PKD" evidence="2">
    <location>
        <begin position="1504"/>
        <end position="1574"/>
    </location>
</feature>
<dbReference type="InterPro" id="IPR002126">
    <property type="entry name" value="Cadherin-like_dom"/>
</dbReference>
<dbReference type="InterPro" id="IPR013783">
    <property type="entry name" value="Ig-like_fold"/>
</dbReference>
<dbReference type="PANTHER" id="PTHR46182">
    <property type="entry name" value="FI19480P1"/>
    <property type="match status" value="1"/>
</dbReference>
<feature type="domain" description="PKD" evidence="2">
    <location>
        <begin position="1676"/>
        <end position="1755"/>
    </location>
</feature>
<dbReference type="STRING" id="228957.SAMN04488008_1128"/>
<dbReference type="Gene3D" id="2.80.10.50">
    <property type="match status" value="3"/>
</dbReference>
<organism evidence="4 5">
    <name type="scientific">Maribacter orientalis</name>
    <dbReference type="NCBI Taxonomy" id="228957"/>
    <lineage>
        <taxon>Bacteria</taxon>
        <taxon>Pseudomonadati</taxon>
        <taxon>Bacteroidota</taxon>
        <taxon>Flavobacteriia</taxon>
        <taxon>Flavobacteriales</taxon>
        <taxon>Flavobacteriaceae</taxon>
        <taxon>Maribacter</taxon>
    </lineage>
</organism>
<evidence type="ECO:0000313" key="5">
    <source>
        <dbReference type="Proteomes" id="UP000198990"/>
    </source>
</evidence>
<dbReference type="EMBL" id="FNZN01000012">
    <property type="protein sequence ID" value="SEM22125.1"/>
    <property type="molecule type" value="Genomic_DNA"/>
</dbReference>
<dbReference type="SMART" id="SM00089">
    <property type="entry name" value="PKD"/>
    <property type="match status" value="7"/>
</dbReference>
<feature type="domain" description="PKD" evidence="2">
    <location>
        <begin position="1850"/>
        <end position="1935"/>
    </location>
</feature>
<dbReference type="Gene3D" id="2.120.10.30">
    <property type="entry name" value="TolB, C-terminal domain"/>
    <property type="match status" value="1"/>
</dbReference>
<keyword evidence="1" id="KW-1133">Transmembrane helix</keyword>
<evidence type="ECO:0000313" key="4">
    <source>
        <dbReference type="EMBL" id="SEM22125.1"/>
    </source>
</evidence>
<dbReference type="InterPro" id="IPR035992">
    <property type="entry name" value="Ricin_B-like_lectins"/>
</dbReference>
<dbReference type="InterPro" id="IPR035986">
    <property type="entry name" value="PKD_dom_sf"/>
</dbReference>
<dbReference type="InterPro" id="IPR029865">
    <property type="entry name" value="KIAA0319-like"/>
</dbReference>